<name>A0ABS3XSS1_9ACTN</name>
<gene>
    <name evidence="6" type="ORF">JW613_08550</name>
</gene>
<evidence type="ECO:0000259" key="5">
    <source>
        <dbReference type="PROSITE" id="PS50977"/>
    </source>
</evidence>
<evidence type="ECO:0000256" key="1">
    <source>
        <dbReference type="ARBA" id="ARBA00023015"/>
    </source>
</evidence>
<dbReference type="InterPro" id="IPR036271">
    <property type="entry name" value="Tet_transcr_reg_TetR-rel_C_sf"/>
</dbReference>
<dbReference type="PANTHER" id="PTHR30055">
    <property type="entry name" value="HTH-TYPE TRANSCRIPTIONAL REGULATOR RUTR"/>
    <property type="match status" value="1"/>
</dbReference>
<dbReference type="RefSeq" id="WP_209210095.1">
    <property type="nucleotide sequence ID" value="NZ_JAFFZM010000004.1"/>
</dbReference>
<dbReference type="SUPFAM" id="SSF48498">
    <property type="entry name" value="Tetracyclin repressor-like, C-terminal domain"/>
    <property type="match status" value="1"/>
</dbReference>
<dbReference type="PANTHER" id="PTHR30055:SF243">
    <property type="entry name" value="HTH-TYPE TRANSCRIPTIONAL REGULATOR RV1816"/>
    <property type="match status" value="1"/>
</dbReference>
<dbReference type="InterPro" id="IPR050109">
    <property type="entry name" value="HTH-type_TetR-like_transc_reg"/>
</dbReference>
<reference evidence="6 7" key="1">
    <citation type="submission" date="2021-02" db="EMBL/GenBank/DDBJ databases">
        <title>Streptomyces spirodelae sp. nov., isolated from duckweed.</title>
        <authorList>
            <person name="Saimee Y."/>
            <person name="Duangmal K."/>
        </authorList>
    </citation>
    <scope>NUCLEOTIDE SEQUENCE [LARGE SCALE GENOMIC DNA]</scope>
    <source>
        <strain evidence="6 7">DSM 42105</strain>
    </source>
</reference>
<feature type="domain" description="HTH tetR-type" evidence="5">
    <location>
        <begin position="14"/>
        <end position="74"/>
    </location>
</feature>
<dbReference type="Gene3D" id="1.10.357.10">
    <property type="entry name" value="Tetracycline Repressor, domain 2"/>
    <property type="match status" value="1"/>
</dbReference>
<keyword evidence="7" id="KW-1185">Reference proteome</keyword>
<evidence type="ECO:0000256" key="2">
    <source>
        <dbReference type="ARBA" id="ARBA00023125"/>
    </source>
</evidence>
<dbReference type="Pfam" id="PF00440">
    <property type="entry name" value="TetR_N"/>
    <property type="match status" value="1"/>
</dbReference>
<dbReference type="InterPro" id="IPR001647">
    <property type="entry name" value="HTH_TetR"/>
</dbReference>
<dbReference type="PRINTS" id="PR00455">
    <property type="entry name" value="HTHTETR"/>
</dbReference>
<protein>
    <submittedName>
        <fullName evidence="6">TetR/AcrR family transcriptional regulator</fullName>
    </submittedName>
</protein>
<evidence type="ECO:0000256" key="3">
    <source>
        <dbReference type="ARBA" id="ARBA00023163"/>
    </source>
</evidence>
<dbReference type="InterPro" id="IPR025996">
    <property type="entry name" value="MT1864/Rv1816-like_C"/>
</dbReference>
<dbReference type="Pfam" id="PF13305">
    <property type="entry name" value="TetR_C_33"/>
    <property type="match status" value="1"/>
</dbReference>
<dbReference type="PROSITE" id="PS50977">
    <property type="entry name" value="HTH_TETR_2"/>
    <property type="match status" value="1"/>
</dbReference>
<organism evidence="6 7">
    <name type="scientific">Streptomyces smyrnaeus</name>
    <dbReference type="NCBI Taxonomy" id="1387713"/>
    <lineage>
        <taxon>Bacteria</taxon>
        <taxon>Bacillati</taxon>
        <taxon>Actinomycetota</taxon>
        <taxon>Actinomycetes</taxon>
        <taxon>Kitasatosporales</taxon>
        <taxon>Streptomycetaceae</taxon>
        <taxon>Streptomyces</taxon>
    </lineage>
</organism>
<dbReference type="EMBL" id="JAFFZM010000004">
    <property type="protein sequence ID" value="MBO8198355.1"/>
    <property type="molecule type" value="Genomic_DNA"/>
</dbReference>
<proteinExistence type="predicted"/>
<dbReference type="GeneID" id="96258654"/>
<evidence type="ECO:0000313" key="7">
    <source>
        <dbReference type="Proteomes" id="UP000721954"/>
    </source>
</evidence>
<keyword evidence="3" id="KW-0804">Transcription</keyword>
<comment type="caution">
    <text evidence="6">The sequence shown here is derived from an EMBL/GenBank/DDBJ whole genome shotgun (WGS) entry which is preliminary data.</text>
</comment>
<sequence length="246" mass="26348">MTAARTSPRDRYREQTRAEIKAIALRQLAEGGAGAVALTRIAREVGLSGPALYRYFANRDDLLSSLIQDAYDDAATAVGSVGDQLPPSPRTSLRLLADAYLGWAAAQPHRYLLIQGSPLPGYSAPADTTARARAVLGPFLQVFATGEPDEEVRPLVAELAAWAQEDEAAAAWLREYTGLEPEDDRAATALAGAVLAWSQLHGTVSLEVSGQYAGMGHRARTLLTCQMSTLAAAFRLPDDWPERATG</sequence>
<dbReference type="Proteomes" id="UP000721954">
    <property type="component" value="Unassembled WGS sequence"/>
</dbReference>
<keyword evidence="1" id="KW-0805">Transcription regulation</keyword>
<feature type="DNA-binding region" description="H-T-H motif" evidence="4">
    <location>
        <begin position="37"/>
        <end position="56"/>
    </location>
</feature>
<evidence type="ECO:0000256" key="4">
    <source>
        <dbReference type="PROSITE-ProRule" id="PRU00335"/>
    </source>
</evidence>
<dbReference type="SUPFAM" id="SSF46689">
    <property type="entry name" value="Homeodomain-like"/>
    <property type="match status" value="1"/>
</dbReference>
<evidence type="ECO:0000313" key="6">
    <source>
        <dbReference type="EMBL" id="MBO8198355.1"/>
    </source>
</evidence>
<keyword evidence="2 4" id="KW-0238">DNA-binding</keyword>
<accession>A0ABS3XSS1</accession>
<dbReference type="InterPro" id="IPR009057">
    <property type="entry name" value="Homeodomain-like_sf"/>
</dbReference>